<keyword evidence="3" id="KW-1185">Reference proteome</keyword>
<dbReference type="CDD" id="cd02440">
    <property type="entry name" value="AdoMet_MTases"/>
    <property type="match status" value="1"/>
</dbReference>
<dbReference type="EMBL" id="BPQB01000013">
    <property type="protein sequence ID" value="GJE89696.1"/>
    <property type="molecule type" value="Genomic_DNA"/>
</dbReference>
<sequence length="420" mass="44037">MVASSSAGPPTVQLPPIRKIQQSSAEDLRAALEFLGSLYSPEVRPDRRSYRRLSARISGQSSSACHATTTRRRGTSDPAQAGPGALDVLRADGYERSYAIRWLTALVSRAGQLDIDDVAAESLIQDAAGLLAICAGTSSAGTRSRVFVFGAGEDSPAENLRDVRVQLTDLPLDNQDYTSVGAQTWGGACLMADLLVQSPSAFGVRPAAGRPLRILELGAGTGLVGLALGRALERQGTRAELVATDYHPTVLANLRANVALNFPAGGAAPVAVSVHALDWAAFAAPDAPAGVPPFDVPFDVVLGADIIYELEHARWIKCVVAALLRAPPPEAVVALAAPPAPAPQFHLVLPLRATHAAESASVEQVFPCAADVRAGTESPAEGEPARRELGIVAKEVVVCEDWARGGGADVEYVHYTISWI</sequence>
<dbReference type="Pfam" id="PF10294">
    <property type="entry name" value="Methyltransf_16"/>
    <property type="match status" value="1"/>
</dbReference>
<accession>A0A9P3LBP7</accession>
<dbReference type="SUPFAM" id="SSF53335">
    <property type="entry name" value="S-adenosyl-L-methionine-dependent methyltransferases"/>
    <property type="match status" value="1"/>
</dbReference>
<evidence type="ECO:0000313" key="2">
    <source>
        <dbReference type="EMBL" id="GJE89696.1"/>
    </source>
</evidence>
<protein>
    <recommendedName>
        <fullName evidence="4">S-adenosyl-L-methionine-dependent methyltransferase</fullName>
    </recommendedName>
</protein>
<evidence type="ECO:0000256" key="1">
    <source>
        <dbReference type="SAM" id="MobiDB-lite"/>
    </source>
</evidence>
<comment type="caution">
    <text evidence="2">The sequence shown here is derived from an EMBL/GenBank/DDBJ whole genome shotgun (WGS) entry which is preliminary data.</text>
</comment>
<proteinExistence type="predicted"/>
<dbReference type="Gene3D" id="3.40.50.150">
    <property type="entry name" value="Vaccinia Virus protein VP39"/>
    <property type="match status" value="1"/>
</dbReference>
<dbReference type="InterPro" id="IPR019410">
    <property type="entry name" value="Methyltransf_16"/>
</dbReference>
<dbReference type="OrthoDB" id="433955at2759"/>
<dbReference type="Proteomes" id="UP000703269">
    <property type="component" value="Unassembled WGS sequence"/>
</dbReference>
<dbReference type="PANTHER" id="PTHR14614:SF147">
    <property type="entry name" value="S-ADENOSYLMETHIONINE-DEPENDENT METHYLTRANSFERASE OF THE SEVEN BETA-STRAND FAMILY"/>
    <property type="match status" value="1"/>
</dbReference>
<evidence type="ECO:0008006" key="4">
    <source>
        <dbReference type="Google" id="ProtNLM"/>
    </source>
</evidence>
<dbReference type="AlphaFoldDB" id="A0A9P3LBP7"/>
<dbReference type="PANTHER" id="PTHR14614">
    <property type="entry name" value="HEPATOCELLULAR CARCINOMA-ASSOCIATED ANTIGEN"/>
    <property type="match status" value="1"/>
</dbReference>
<name>A0A9P3LBP7_9APHY</name>
<gene>
    <name evidence="2" type="ORF">PsYK624_058020</name>
</gene>
<feature type="region of interest" description="Disordered" evidence="1">
    <location>
        <begin position="61"/>
        <end position="83"/>
    </location>
</feature>
<dbReference type="InterPro" id="IPR029063">
    <property type="entry name" value="SAM-dependent_MTases_sf"/>
</dbReference>
<reference evidence="2 3" key="1">
    <citation type="submission" date="2021-08" db="EMBL/GenBank/DDBJ databases">
        <title>Draft Genome Sequence of Phanerochaete sordida strain YK-624.</title>
        <authorList>
            <person name="Mori T."/>
            <person name="Dohra H."/>
            <person name="Suzuki T."/>
            <person name="Kawagishi H."/>
            <person name="Hirai H."/>
        </authorList>
    </citation>
    <scope>NUCLEOTIDE SEQUENCE [LARGE SCALE GENOMIC DNA]</scope>
    <source>
        <strain evidence="2 3">YK-624</strain>
    </source>
</reference>
<evidence type="ECO:0000313" key="3">
    <source>
        <dbReference type="Proteomes" id="UP000703269"/>
    </source>
</evidence>
<organism evidence="2 3">
    <name type="scientific">Phanerochaete sordida</name>
    <dbReference type="NCBI Taxonomy" id="48140"/>
    <lineage>
        <taxon>Eukaryota</taxon>
        <taxon>Fungi</taxon>
        <taxon>Dikarya</taxon>
        <taxon>Basidiomycota</taxon>
        <taxon>Agaricomycotina</taxon>
        <taxon>Agaricomycetes</taxon>
        <taxon>Polyporales</taxon>
        <taxon>Phanerochaetaceae</taxon>
        <taxon>Phanerochaete</taxon>
    </lineage>
</organism>
<dbReference type="GO" id="GO:0008757">
    <property type="term" value="F:S-adenosylmethionine-dependent methyltransferase activity"/>
    <property type="evidence" value="ECO:0007669"/>
    <property type="project" value="UniProtKB-ARBA"/>
</dbReference>